<name>A0A7C9RAR5_9HYPH</name>
<dbReference type="InterPro" id="IPR011330">
    <property type="entry name" value="Glyco_hydro/deAcase_b/a-brl"/>
</dbReference>
<gene>
    <name evidence="1" type="primary">pxpA</name>
    <name evidence="1" type="ORF">G6N74_22805</name>
</gene>
<dbReference type="EMBL" id="JAAKZG010000012">
    <property type="protein sequence ID" value="NGN43899.1"/>
    <property type="molecule type" value="Genomic_DNA"/>
</dbReference>
<dbReference type="PANTHER" id="PTHR30292">
    <property type="entry name" value="UNCHARACTERIZED PROTEIN YBGL-RELATED"/>
    <property type="match status" value="1"/>
</dbReference>
<dbReference type="AlphaFoldDB" id="A0A7C9RAR5"/>
<sequence length="239" mass="25877">MVTLNCDMGESYGNWRFGDDTGIMPYIDCANIACGFHASDPWTMLKTVRLALSHGKNVGAHPSLPDREGFGRREMKLQPEELTAAFLYQIGALTGMLVAEGGQLSHVKPHGIVYGMAARDMDTARAIAAAVKPFGVPLFGMAGTCHETAAQALGVEFIGEFFPDLTYAPDGSLIIPRVQSAIDLKLAEDRMSRALTRNELVTTDNKVRPISFGTACIHSDPPNARDVAALMRRVIDTHS</sequence>
<evidence type="ECO:0000313" key="2">
    <source>
        <dbReference type="Proteomes" id="UP000481252"/>
    </source>
</evidence>
<dbReference type="SUPFAM" id="SSF88713">
    <property type="entry name" value="Glycoside hydrolase/deacetylase"/>
    <property type="match status" value="1"/>
</dbReference>
<proteinExistence type="predicted"/>
<dbReference type="EC" id="3.5.2.9" evidence="1"/>
<dbReference type="PANTHER" id="PTHR30292:SF0">
    <property type="entry name" value="5-OXOPROLINASE SUBUNIT A"/>
    <property type="match status" value="1"/>
</dbReference>
<dbReference type="NCBIfam" id="NF003814">
    <property type="entry name" value="PRK05406.1-3"/>
    <property type="match status" value="1"/>
</dbReference>
<dbReference type="RefSeq" id="WP_165120310.1">
    <property type="nucleotide sequence ID" value="NZ_JAAKZG010000012.1"/>
</dbReference>
<comment type="caution">
    <text evidence="1">The sequence shown here is derived from an EMBL/GenBank/DDBJ whole genome shotgun (WGS) entry which is preliminary data.</text>
</comment>
<keyword evidence="1" id="KW-0378">Hydrolase</keyword>
<dbReference type="Proteomes" id="UP000481252">
    <property type="component" value="Unassembled WGS sequence"/>
</dbReference>
<dbReference type="InterPro" id="IPR005501">
    <property type="entry name" value="LamB/YcsF/PxpA-like"/>
</dbReference>
<keyword evidence="2" id="KW-1185">Reference proteome</keyword>
<dbReference type="CDD" id="cd11665">
    <property type="entry name" value="LamB_like"/>
    <property type="match status" value="1"/>
</dbReference>
<dbReference type="NCBIfam" id="NF003816">
    <property type="entry name" value="PRK05406.1-5"/>
    <property type="match status" value="1"/>
</dbReference>
<evidence type="ECO:0000313" key="1">
    <source>
        <dbReference type="EMBL" id="NGN43899.1"/>
    </source>
</evidence>
<dbReference type="GO" id="GO:0017168">
    <property type="term" value="F:5-oxoprolinase (ATP-hydrolyzing) activity"/>
    <property type="evidence" value="ECO:0007669"/>
    <property type="project" value="UniProtKB-EC"/>
</dbReference>
<dbReference type="GO" id="GO:0005975">
    <property type="term" value="P:carbohydrate metabolic process"/>
    <property type="evidence" value="ECO:0007669"/>
    <property type="project" value="InterPro"/>
</dbReference>
<reference evidence="1 2" key="1">
    <citation type="submission" date="2020-02" db="EMBL/GenBank/DDBJ databases">
        <title>Genome sequence of the type strain CGMCC 1.15528 of Mesorhizobium zhangyense.</title>
        <authorList>
            <person name="Gao J."/>
            <person name="Sun J."/>
        </authorList>
    </citation>
    <scope>NUCLEOTIDE SEQUENCE [LARGE SCALE GENOMIC DNA]</scope>
    <source>
        <strain evidence="1 2">CGMCC 1.15528</strain>
    </source>
</reference>
<accession>A0A7C9RAR5</accession>
<dbReference type="Pfam" id="PF03746">
    <property type="entry name" value="LamB_YcsF"/>
    <property type="match status" value="1"/>
</dbReference>
<protein>
    <submittedName>
        <fullName evidence="1">5-oxoprolinase subunit PxpA</fullName>
        <ecNumber evidence="1">3.5.2.9</ecNumber>
    </submittedName>
</protein>
<organism evidence="1 2">
    <name type="scientific">Mesorhizobium zhangyense</name>
    <dbReference type="NCBI Taxonomy" id="1776730"/>
    <lineage>
        <taxon>Bacteria</taxon>
        <taxon>Pseudomonadati</taxon>
        <taxon>Pseudomonadota</taxon>
        <taxon>Alphaproteobacteria</taxon>
        <taxon>Hyphomicrobiales</taxon>
        <taxon>Phyllobacteriaceae</taxon>
        <taxon>Mesorhizobium</taxon>
    </lineage>
</organism>
<dbReference type="Gene3D" id="3.20.20.370">
    <property type="entry name" value="Glycoside hydrolase/deacetylase"/>
    <property type="match status" value="1"/>
</dbReference>